<name>A0AAU0F6T0_9FLAO</name>
<gene>
    <name evidence="1" type="ORF">BPO_p0040</name>
</gene>
<reference evidence="1" key="1">
    <citation type="submission" date="2023-10" db="EMBL/GenBank/DDBJ databases">
        <title>Characterization and whole genome sequencing of a novel strain of Bergeyella porcorum QD2021 isolated from pig.</title>
        <authorList>
            <person name="Liu G."/>
            <person name="Chen C."/>
            <person name="Han X."/>
        </authorList>
    </citation>
    <scope>NUCLEOTIDE SEQUENCE</scope>
    <source>
        <strain evidence="1">QD2021</strain>
        <plasmid evidence="1">pQD2021</plasmid>
    </source>
</reference>
<accession>A0AAU0F6T0</accession>
<keyword evidence="2" id="KW-1185">Reference proteome</keyword>
<evidence type="ECO:0000313" key="1">
    <source>
        <dbReference type="EMBL" id="WOC53123.1"/>
    </source>
</evidence>
<protein>
    <submittedName>
        <fullName evidence="1">Uncharacterized protein</fullName>
    </submittedName>
</protein>
<geneLocation type="plasmid" evidence="1 2">
    <name>pQD2021</name>
</geneLocation>
<keyword evidence="1" id="KW-0614">Plasmid</keyword>
<sequence length="478" mass="53315">MDYSSGEIISHLDWKQINDPKFKIYAFQKQESGELAGSFGLAPDFGFIKANTSTALHGVVEVGEGFLPGFVENNVQYQWVDAKKGYYPNGETTKEVYASKEVPTSNSIVWLIYEHDAVCGKSKYIKTTYADVESNIINKKDKVSALEAYIKKYKDITDNTQTIYSGYIPCNNSTSSGNGDNGDIINHTNRYKGEIQKMLNSLNLTKSDTGIKGKIYITESKDTQYVKEAKEALEALDKSDKNEIYIWVNYTGEKDFELNIAVGNGVKNKAQLSEIQKVLKDHRMEIMGMKLAGDFNPLTAMLDGMAQMVSWLNVPEKFYNPAVKDYNPVPAEVFAWMSGDKLMEIPLEGKVDNTYTPSRIHFAFVCGVWNGLVGTVEAIPSGASMLLKANIKVSGAFIDIATNKDGARDKLISSLKTISELDKEKIKTLAEGLGENIGNEVGRMWDKYTDNACMISYSTGRQVLWYFLWLLVQGKPTP</sequence>
<dbReference type="AlphaFoldDB" id="A0AAU0F6T0"/>
<dbReference type="KEGG" id="bpor:BPO_p0040"/>
<organism evidence="1 2">
    <name type="scientific">Bergeyella porcorum</name>
    <dbReference type="NCBI Taxonomy" id="1735111"/>
    <lineage>
        <taxon>Bacteria</taxon>
        <taxon>Pseudomonadati</taxon>
        <taxon>Bacteroidota</taxon>
        <taxon>Flavobacteriia</taxon>
        <taxon>Flavobacteriales</taxon>
        <taxon>Weeksellaceae</taxon>
        <taxon>Bergeyella</taxon>
    </lineage>
</organism>
<proteinExistence type="predicted"/>
<dbReference type="Proteomes" id="UP001432059">
    <property type="component" value="Plasmid pQD2021"/>
</dbReference>
<evidence type="ECO:0000313" key="2">
    <source>
        <dbReference type="Proteomes" id="UP001432059"/>
    </source>
</evidence>
<dbReference type="EMBL" id="CP136427">
    <property type="protein sequence ID" value="WOC53123.1"/>
    <property type="molecule type" value="Genomic_DNA"/>
</dbReference>